<feature type="domain" description="HTH lysR-type" evidence="5">
    <location>
        <begin position="13"/>
        <end position="59"/>
    </location>
</feature>
<dbReference type="OrthoDB" id="7809623at2"/>
<dbReference type="PROSITE" id="PS50931">
    <property type="entry name" value="HTH_LYSR"/>
    <property type="match status" value="1"/>
</dbReference>
<sequence>MHDIWRFQHFLGVVDAGSFHGAARAMNISQPALTKSIRLLEEAFGTELFLRLPRGVRLTEAGEMMHIRAREVEAAWNAAIVEVGAQSNGLGGTMRIGGGPVYSSVHFPNMLADLRRRFSHLKVQVSTGVGSELLPMLKSGDIRVYAGGIPRTEGGTLNLGAAFRTIELYQQQNAIFASSQHPLFQKDRVEPADTLDYPWLCLFSGQQANIQIRDYFEARGLPEPRVALESHSLQIAFKMIAEHQFIGCMPVPLSATSEGRDLKEVALDGFRWSIPTGITFHRSFADFAPITQMIRSLKAVTEPLREREELPAPRIRS</sequence>
<reference evidence="6 7" key="1">
    <citation type="submission" date="2017-03" db="EMBL/GenBank/DDBJ databases">
        <title>Foreign affairs: Plasmid Transfer between Roseobacters and Rhizobia.</title>
        <authorList>
            <person name="Bartling P."/>
            <person name="Bunk B."/>
            <person name="Overmann J."/>
            <person name="Brinkmann H."/>
            <person name="Petersen J."/>
        </authorList>
    </citation>
    <scope>NUCLEOTIDE SEQUENCE [LARGE SCALE GENOMIC DNA]</scope>
    <source>
        <strain evidence="6 7">MACL11</strain>
    </source>
</reference>
<keyword evidence="4" id="KW-0804">Transcription</keyword>
<gene>
    <name evidence="6" type="primary">cynR_5</name>
    <name evidence="6" type="ORF">Mame_00398</name>
</gene>
<evidence type="ECO:0000256" key="3">
    <source>
        <dbReference type="ARBA" id="ARBA00023125"/>
    </source>
</evidence>
<dbReference type="eggNOG" id="COG0583">
    <property type="taxonomic scope" value="Bacteria"/>
</dbReference>
<dbReference type="Proteomes" id="UP000191135">
    <property type="component" value="Chromosome"/>
</dbReference>
<dbReference type="PANTHER" id="PTHR30419">
    <property type="entry name" value="HTH-TYPE TRANSCRIPTIONAL REGULATOR YBHD"/>
    <property type="match status" value="1"/>
</dbReference>
<evidence type="ECO:0000256" key="1">
    <source>
        <dbReference type="ARBA" id="ARBA00009437"/>
    </source>
</evidence>
<dbReference type="Pfam" id="PF03466">
    <property type="entry name" value="LysR_substrate"/>
    <property type="match status" value="1"/>
</dbReference>
<dbReference type="GO" id="GO:0005829">
    <property type="term" value="C:cytosol"/>
    <property type="evidence" value="ECO:0007669"/>
    <property type="project" value="TreeGrafter"/>
</dbReference>
<dbReference type="STRING" id="1122214.Mame_00398"/>
<evidence type="ECO:0000313" key="6">
    <source>
        <dbReference type="EMBL" id="AQZ49781.1"/>
    </source>
</evidence>
<dbReference type="GO" id="GO:0003677">
    <property type="term" value="F:DNA binding"/>
    <property type="evidence" value="ECO:0007669"/>
    <property type="project" value="UniProtKB-KW"/>
</dbReference>
<dbReference type="SUPFAM" id="SSF53850">
    <property type="entry name" value="Periplasmic binding protein-like II"/>
    <property type="match status" value="1"/>
</dbReference>
<accession>A0A1U9YWF4</accession>
<evidence type="ECO:0000313" key="7">
    <source>
        <dbReference type="Proteomes" id="UP000191135"/>
    </source>
</evidence>
<evidence type="ECO:0000259" key="5">
    <source>
        <dbReference type="PROSITE" id="PS50931"/>
    </source>
</evidence>
<dbReference type="SUPFAM" id="SSF46785">
    <property type="entry name" value="Winged helix' DNA-binding domain"/>
    <property type="match status" value="1"/>
</dbReference>
<comment type="similarity">
    <text evidence="1">Belongs to the LysR transcriptional regulatory family.</text>
</comment>
<dbReference type="AlphaFoldDB" id="A0A1U9YWF4"/>
<dbReference type="PRINTS" id="PR00039">
    <property type="entry name" value="HTHLYSR"/>
</dbReference>
<evidence type="ECO:0000256" key="4">
    <source>
        <dbReference type="ARBA" id="ARBA00023163"/>
    </source>
</evidence>
<dbReference type="Pfam" id="PF00126">
    <property type="entry name" value="HTH_1"/>
    <property type="match status" value="1"/>
</dbReference>
<proteinExistence type="inferred from homology"/>
<keyword evidence="2" id="KW-0805">Transcription regulation</keyword>
<keyword evidence="3" id="KW-0238">DNA-binding</keyword>
<dbReference type="InterPro" id="IPR036388">
    <property type="entry name" value="WH-like_DNA-bd_sf"/>
</dbReference>
<dbReference type="RefSeq" id="WP_018064606.1">
    <property type="nucleotide sequence ID" value="NZ_AQWH01000008.1"/>
</dbReference>
<organism evidence="6 7">
    <name type="scientific">Martelella mediterranea DSM 17316</name>
    <dbReference type="NCBI Taxonomy" id="1122214"/>
    <lineage>
        <taxon>Bacteria</taxon>
        <taxon>Pseudomonadati</taxon>
        <taxon>Pseudomonadota</taxon>
        <taxon>Alphaproteobacteria</taxon>
        <taxon>Hyphomicrobiales</taxon>
        <taxon>Aurantimonadaceae</taxon>
        <taxon>Martelella</taxon>
    </lineage>
</organism>
<dbReference type="Gene3D" id="3.40.190.10">
    <property type="entry name" value="Periplasmic binding protein-like II"/>
    <property type="match status" value="2"/>
</dbReference>
<dbReference type="InterPro" id="IPR005119">
    <property type="entry name" value="LysR_subst-bd"/>
</dbReference>
<protein>
    <submittedName>
        <fullName evidence="6">Cyn operon transcriptional activator</fullName>
    </submittedName>
</protein>
<dbReference type="InterPro" id="IPR050950">
    <property type="entry name" value="HTH-type_LysR_regulators"/>
</dbReference>
<dbReference type="GO" id="GO:0003700">
    <property type="term" value="F:DNA-binding transcription factor activity"/>
    <property type="evidence" value="ECO:0007669"/>
    <property type="project" value="InterPro"/>
</dbReference>
<dbReference type="EMBL" id="CP020330">
    <property type="protein sequence ID" value="AQZ49781.1"/>
    <property type="molecule type" value="Genomic_DNA"/>
</dbReference>
<dbReference type="CDD" id="cd05466">
    <property type="entry name" value="PBP2_LTTR_substrate"/>
    <property type="match status" value="1"/>
</dbReference>
<dbReference type="InterPro" id="IPR036390">
    <property type="entry name" value="WH_DNA-bd_sf"/>
</dbReference>
<name>A0A1U9YWF4_9HYPH</name>
<dbReference type="Gene3D" id="1.10.10.10">
    <property type="entry name" value="Winged helix-like DNA-binding domain superfamily/Winged helix DNA-binding domain"/>
    <property type="match status" value="1"/>
</dbReference>
<dbReference type="KEGG" id="mmed:Mame_00398"/>
<keyword evidence="7" id="KW-1185">Reference proteome</keyword>
<evidence type="ECO:0000256" key="2">
    <source>
        <dbReference type="ARBA" id="ARBA00023015"/>
    </source>
</evidence>
<dbReference type="InterPro" id="IPR000847">
    <property type="entry name" value="LysR_HTH_N"/>
</dbReference>